<feature type="transmembrane region" description="Helical" evidence="11">
    <location>
        <begin position="154"/>
        <end position="176"/>
    </location>
</feature>
<keyword evidence="5 11" id="KW-0812">Transmembrane</keyword>
<evidence type="ECO:0000313" key="12">
    <source>
        <dbReference type="EMBL" id="CAB4902869.1"/>
    </source>
</evidence>
<dbReference type="GO" id="GO:0008444">
    <property type="term" value="F:CDP-diacylglycerol-glycerol-3-phosphate 3-phosphatidyltransferase activity"/>
    <property type="evidence" value="ECO:0007669"/>
    <property type="project" value="InterPro"/>
</dbReference>
<proteinExistence type="inferred from homology"/>
<gene>
    <name evidence="12" type="ORF">UFOPK3610_00226</name>
</gene>
<keyword evidence="9" id="KW-0594">Phospholipid biosynthesis</keyword>
<dbReference type="InterPro" id="IPR050324">
    <property type="entry name" value="CDP-alcohol_PTase-I"/>
</dbReference>
<dbReference type="PANTHER" id="PTHR14269:SF62">
    <property type="entry name" value="CDP-DIACYLGLYCEROL--GLYCEROL-3-PHOSPHATE 3-PHOSPHATIDYLTRANSFERASE 1, CHLOROPLASTIC"/>
    <property type="match status" value="1"/>
</dbReference>
<evidence type="ECO:0000256" key="4">
    <source>
        <dbReference type="ARBA" id="ARBA00022679"/>
    </source>
</evidence>
<feature type="transmembrane region" description="Helical" evidence="11">
    <location>
        <begin position="12"/>
        <end position="29"/>
    </location>
</feature>
<evidence type="ECO:0000256" key="3">
    <source>
        <dbReference type="ARBA" id="ARBA00022516"/>
    </source>
</evidence>
<keyword evidence="3" id="KW-0444">Lipid biosynthesis</keyword>
<evidence type="ECO:0000256" key="2">
    <source>
        <dbReference type="ARBA" id="ARBA00010441"/>
    </source>
</evidence>
<dbReference type="PIRSF" id="PIRSF000847">
    <property type="entry name" value="Phos_ph_gly_syn"/>
    <property type="match status" value="1"/>
</dbReference>
<dbReference type="GO" id="GO:0016020">
    <property type="term" value="C:membrane"/>
    <property type="evidence" value="ECO:0007669"/>
    <property type="project" value="UniProtKB-SubCell"/>
</dbReference>
<dbReference type="PANTHER" id="PTHR14269">
    <property type="entry name" value="CDP-DIACYLGLYCEROL--GLYCEROL-3-PHOSPHATE 3-PHOSPHATIDYLTRANSFERASE-RELATED"/>
    <property type="match status" value="1"/>
</dbReference>
<evidence type="ECO:0000256" key="10">
    <source>
        <dbReference type="ARBA" id="ARBA00023264"/>
    </source>
</evidence>
<dbReference type="PROSITE" id="PS00379">
    <property type="entry name" value="CDP_ALCOHOL_P_TRANSF"/>
    <property type="match status" value="1"/>
</dbReference>
<evidence type="ECO:0000256" key="5">
    <source>
        <dbReference type="ARBA" id="ARBA00022692"/>
    </source>
</evidence>
<sequence length="186" mass="20470">MTTYRIYTIPNAISGVRLLALPVLIWLILTNQNGWALGVLIAAGVSDYLDGVVARATGQVSRLGEVLDPVADRLYIAATLIAMAIQSIIPWWLLALLLTRDLVVGVFLVVLKRHGVTGIPVTFLGKTATFLLFWGFPFLLASATDWASADVSRILGWGLILWGTFLYWWVGLEYIGAIRSKLRASR</sequence>
<keyword evidence="7" id="KW-0443">Lipid metabolism</keyword>
<keyword evidence="10" id="KW-1208">Phospholipid metabolism</keyword>
<dbReference type="InterPro" id="IPR043130">
    <property type="entry name" value="CDP-OH_PTrfase_TM_dom"/>
</dbReference>
<protein>
    <submittedName>
        <fullName evidence="12">Unannotated protein</fullName>
    </submittedName>
</protein>
<dbReference type="InterPro" id="IPR004570">
    <property type="entry name" value="Phosphatidylglycerol_P_synth"/>
</dbReference>
<accession>A0A6J7GHQ1</accession>
<dbReference type="InterPro" id="IPR048254">
    <property type="entry name" value="CDP_ALCOHOL_P_TRANSF_CS"/>
</dbReference>
<comment type="similarity">
    <text evidence="2">Belongs to the CDP-alcohol phosphatidyltransferase class-I family.</text>
</comment>
<evidence type="ECO:0000256" key="9">
    <source>
        <dbReference type="ARBA" id="ARBA00023209"/>
    </source>
</evidence>
<comment type="subcellular location">
    <subcellularLocation>
        <location evidence="1">Membrane</location>
        <topology evidence="1">Multi-pass membrane protein</topology>
    </subcellularLocation>
</comment>
<evidence type="ECO:0000256" key="6">
    <source>
        <dbReference type="ARBA" id="ARBA00022989"/>
    </source>
</evidence>
<dbReference type="Gene3D" id="1.20.120.1760">
    <property type="match status" value="1"/>
</dbReference>
<feature type="transmembrane region" description="Helical" evidence="11">
    <location>
        <begin position="123"/>
        <end position="142"/>
    </location>
</feature>
<dbReference type="AlphaFoldDB" id="A0A6J7GHQ1"/>
<evidence type="ECO:0000256" key="7">
    <source>
        <dbReference type="ARBA" id="ARBA00023098"/>
    </source>
</evidence>
<evidence type="ECO:0000256" key="1">
    <source>
        <dbReference type="ARBA" id="ARBA00004141"/>
    </source>
</evidence>
<dbReference type="GO" id="GO:0046474">
    <property type="term" value="P:glycerophospholipid biosynthetic process"/>
    <property type="evidence" value="ECO:0007669"/>
    <property type="project" value="TreeGrafter"/>
</dbReference>
<evidence type="ECO:0000256" key="8">
    <source>
        <dbReference type="ARBA" id="ARBA00023136"/>
    </source>
</evidence>
<dbReference type="EMBL" id="CAFBMR010000004">
    <property type="protein sequence ID" value="CAB4902869.1"/>
    <property type="molecule type" value="Genomic_DNA"/>
</dbReference>
<dbReference type="Pfam" id="PF01066">
    <property type="entry name" value="CDP-OH_P_transf"/>
    <property type="match status" value="1"/>
</dbReference>
<keyword evidence="4" id="KW-0808">Transferase</keyword>
<keyword evidence="6 11" id="KW-1133">Transmembrane helix</keyword>
<evidence type="ECO:0000256" key="11">
    <source>
        <dbReference type="SAM" id="Phobius"/>
    </source>
</evidence>
<name>A0A6J7GHQ1_9ZZZZ</name>
<dbReference type="InterPro" id="IPR000462">
    <property type="entry name" value="CDP-OH_P_trans"/>
</dbReference>
<organism evidence="12">
    <name type="scientific">freshwater metagenome</name>
    <dbReference type="NCBI Taxonomy" id="449393"/>
    <lineage>
        <taxon>unclassified sequences</taxon>
        <taxon>metagenomes</taxon>
        <taxon>ecological metagenomes</taxon>
    </lineage>
</organism>
<reference evidence="12" key="1">
    <citation type="submission" date="2020-05" db="EMBL/GenBank/DDBJ databases">
        <authorList>
            <person name="Chiriac C."/>
            <person name="Salcher M."/>
            <person name="Ghai R."/>
            <person name="Kavagutti S V."/>
        </authorList>
    </citation>
    <scope>NUCLEOTIDE SEQUENCE</scope>
</reference>
<keyword evidence="8 11" id="KW-0472">Membrane</keyword>